<organism evidence="6 7">
    <name type="scientific">Araneus ventricosus</name>
    <name type="common">Orbweaver spider</name>
    <name type="synonym">Epeira ventricosa</name>
    <dbReference type="NCBI Taxonomy" id="182803"/>
    <lineage>
        <taxon>Eukaryota</taxon>
        <taxon>Metazoa</taxon>
        <taxon>Ecdysozoa</taxon>
        <taxon>Arthropoda</taxon>
        <taxon>Chelicerata</taxon>
        <taxon>Arachnida</taxon>
        <taxon>Araneae</taxon>
        <taxon>Araneomorphae</taxon>
        <taxon>Entelegynae</taxon>
        <taxon>Araneoidea</taxon>
        <taxon>Araneidae</taxon>
        <taxon>Araneus</taxon>
    </lineage>
</organism>
<dbReference type="OrthoDB" id="8813398at2759"/>
<name>A0A4Y2UK77_ARAVE</name>
<dbReference type="AlphaFoldDB" id="A0A4Y2UK77"/>
<evidence type="ECO:0000313" key="6">
    <source>
        <dbReference type="EMBL" id="GBO11960.1"/>
    </source>
</evidence>
<reference evidence="6 7" key="1">
    <citation type="journal article" date="2019" name="Sci. Rep.">
        <title>Orb-weaving spider Araneus ventricosus genome elucidates the spidroin gene catalogue.</title>
        <authorList>
            <person name="Kono N."/>
            <person name="Nakamura H."/>
            <person name="Ohtoshi R."/>
            <person name="Moran D.A.P."/>
            <person name="Shinohara A."/>
            <person name="Yoshida Y."/>
            <person name="Fujiwara M."/>
            <person name="Mori M."/>
            <person name="Tomita M."/>
            <person name="Arakawa K."/>
        </authorList>
    </citation>
    <scope>NUCLEOTIDE SEQUENCE [LARGE SCALE GENOMIC DNA]</scope>
</reference>
<comment type="caution">
    <text evidence="6">The sequence shown here is derived from an EMBL/GenBank/DDBJ whole genome shotgun (WGS) entry which is preliminary data.</text>
</comment>
<evidence type="ECO:0000313" key="7">
    <source>
        <dbReference type="Proteomes" id="UP000499080"/>
    </source>
</evidence>
<dbReference type="GO" id="GO:0004386">
    <property type="term" value="F:helicase activity"/>
    <property type="evidence" value="ECO:0007669"/>
    <property type="project" value="UniProtKB-KW"/>
</dbReference>
<keyword evidence="3" id="KW-0067">ATP-binding</keyword>
<feature type="domain" description="Rad54 N-terminal" evidence="5">
    <location>
        <begin position="36"/>
        <end position="118"/>
    </location>
</feature>
<evidence type="ECO:0000256" key="4">
    <source>
        <dbReference type="SAM" id="MobiDB-lite"/>
    </source>
</evidence>
<accession>A0A4Y2UK77</accession>
<dbReference type="Proteomes" id="UP000499080">
    <property type="component" value="Unassembled WGS sequence"/>
</dbReference>
<comment type="subcellular location">
    <subcellularLocation>
        <location evidence="1">Nucleus</location>
    </subcellularLocation>
</comment>
<keyword evidence="3" id="KW-0378">Hydrolase</keyword>
<keyword evidence="3" id="KW-0347">Helicase</keyword>
<comment type="similarity">
    <text evidence="2">Belongs to the SNF2/RAD54 helicase family.</text>
</comment>
<evidence type="ECO:0000259" key="5">
    <source>
        <dbReference type="Pfam" id="PF08658"/>
    </source>
</evidence>
<sequence length="148" mass="16677">MRRSFAPSQLAKRKTSPPLLSTKRNKSIHSQTLKVNNGERKSNDEKTGGEDAVGKENISHEELIRQILSKPFRVPIPNYNGSYRHRTLGLRRSGVKTVLHDPNEEGALVLYTPATTTTHEQLLKTTTTRVDVHVVVDPLLSKILRPHQ</sequence>
<feature type="region of interest" description="Disordered" evidence="4">
    <location>
        <begin position="1"/>
        <end position="57"/>
    </location>
</feature>
<dbReference type="Pfam" id="PF08658">
    <property type="entry name" value="Rad54_N"/>
    <property type="match status" value="1"/>
</dbReference>
<keyword evidence="3" id="KW-0547">Nucleotide-binding</keyword>
<dbReference type="EMBL" id="BGPR01036650">
    <property type="protein sequence ID" value="GBO11960.1"/>
    <property type="molecule type" value="Genomic_DNA"/>
</dbReference>
<dbReference type="GO" id="GO:0016817">
    <property type="term" value="F:hydrolase activity, acting on acid anhydrides"/>
    <property type="evidence" value="ECO:0007669"/>
    <property type="project" value="InterPro"/>
</dbReference>
<evidence type="ECO:0000256" key="3">
    <source>
        <dbReference type="ARBA" id="ARBA00022806"/>
    </source>
</evidence>
<evidence type="ECO:0000256" key="2">
    <source>
        <dbReference type="ARBA" id="ARBA00007025"/>
    </source>
</evidence>
<gene>
    <name evidence="6" type="primary">Rad54l</name>
    <name evidence="6" type="ORF">AVEN_187777_1</name>
</gene>
<feature type="compositionally biased region" description="Basic and acidic residues" evidence="4">
    <location>
        <begin position="37"/>
        <end position="57"/>
    </location>
</feature>
<keyword evidence="7" id="KW-1185">Reference proteome</keyword>
<protein>
    <submittedName>
        <fullName evidence="6">DNA repair and recombination protein RAD54-like</fullName>
    </submittedName>
</protein>
<dbReference type="GO" id="GO:0005634">
    <property type="term" value="C:nucleus"/>
    <property type="evidence" value="ECO:0007669"/>
    <property type="project" value="UniProtKB-SubCell"/>
</dbReference>
<dbReference type="InterPro" id="IPR013967">
    <property type="entry name" value="Rad54_N"/>
</dbReference>
<evidence type="ECO:0000256" key="1">
    <source>
        <dbReference type="ARBA" id="ARBA00004123"/>
    </source>
</evidence>
<proteinExistence type="inferred from homology"/>